<keyword evidence="6 7" id="KW-0472">Membrane</keyword>
<protein>
    <submittedName>
        <fullName evidence="10">ABC transporter permease</fullName>
    </submittedName>
</protein>
<evidence type="ECO:0000256" key="6">
    <source>
        <dbReference type="ARBA" id="ARBA00023136"/>
    </source>
</evidence>
<feature type="transmembrane region" description="Helical" evidence="7">
    <location>
        <begin position="21"/>
        <end position="45"/>
    </location>
</feature>
<proteinExistence type="inferred from homology"/>
<evidence type="ECO:0000256" key="4">
    <source>
        <dbReference type="ARBA" id="ARBA00022692"/>
    </source>
</evidence>
<comment type="subcellular location">
    <subcellularLocation>
        <location evidence="1">Cell membrane</location>
        <topology evidence="1">Multi-pass membrane protein</topology>
    </subcellularLocation>
</comment>
<dbReference type="Pfam" id="PF12704">
    <property type="entry name" value="MacB_PCD"/>
    <property type="match status" value="1"/>
</dbReference>
<feature type="transmembrane region" description="Helical" evidence="7">
    <location>
        <begin position="313"/>
        <end position="332"/>
    </location>
</feature>
<dbReference type="RefSeq" id="WP_395417223.1">
    <property type="nucleotide sequence ID" value="NZ_JBIPKE010000015.1"/>
</dbReference>
<dbReference type="Proteomes" id="UP001610063">
    <property type="component" value="Unassembled WGS sequence"/>
</dbReference>
<evidence type="ECO:0000256" key="7">
    <source>
        <dbReference type="SAM" id="Phobius"/>
    </source>
</evidence>
<comment type="caution">
    <text evidence="10">The sequence shown here is derived from an EMBL/GenBank/DDBJ whole genome shotgun (WGS) entry which is preliminary data.</text>
</comment>
<evidence type="ECO:0000313" key="10">
    <source>
        <dbReference type="EMBL" id="MFH6983679.1"/>
    </source>
</evidence>
<accession>A0ABW7NAB7</accession>
<keyword evidence="11" id="KW-1185">Reference proteome</keyword>
<keyword evidence="4 7" id="KW-0812">Transmembrane</keyword>
<keyword evidence="3" id="KW-1003">Cell membrane</keyword>
<feature type="domain" description="ABC3 transporter permease C-terminal" evidence="8">
    <location>
        <begin position="273"/>
        <end position="398"/>
    </location>
</feature>
<dbReference type="PANTHER" id="PTHR30489:SF0">
    <property type="entry name" value="LIPOPROTEIN-RELEASING SYSTEM TRANSMEMBRANE PROTEIN LOLE"/>
    <property type="match status" value="1"/>
</dbReference>
<name>A0ABW7NAB7_9BACT</name>
<reference evidence="10 11" key="1">
    <citation type="journal article" date="2013" name="Int. J. Syst. Evol. Microbiol.">
        <title>Marinoscillum luteum sp. nov., isolated from marine sediment.</title>
        <authorList>
            <person name="Cha I.T."/>
            <person name="Park S.J."/>
            <person name="Kim S.J."/>
            <person name="Kim J.G."/>
            <person name="Jung M.Y."/>
            <person name="Shin K.S."/>
            <person name="Kwon K.K."/>
            <person name="Yang S.H."/>
            <person name="Seo Y.S."/>
            <person name="Rhee S.K."/>
        </authorList>
    </citation>
    <scope>NUCLEOTIDE SEQUENCE [LARGE SCALE GENOMIC DNA]</scope>
    <source>
        <strain evidence="10 11">KCTC 23939</strain>
    </source>
</reference>
<sequence length="405" mass="45508">MSLPYFISRRISKNKTGSFSTVINKIAVVSIAVALAALICTFMILKGFEDTIKQKIYSFSGHLIISKYTLSTSFENSSIVVEDSLMNGLRALPGVDYLQTYAYKAGLLKTNDEVQGVILKGLDQSFDTTAFAMHMVDGHFPKFPKEGYGTEVALSTKIANYLSLKVGDEVLVFFIQNPPRYRNLKITGIYETGLEDFDEKVILGDINLVRRINGWGENTIGGIEVFLNDPETMDEAETMVFEATSSDLYVDKVSDKYVQIFDWLRLLNRNVVIFFSLVLFVAAFNMVSILLILIMERTQMIGVLKSLGAANGLLRRIFFVNGLGLIVRGVFWGNLLGLSFCWIQDRYKIIPLDPANYYMNHVPIQFDPTAVILLNLFVIVMTAIALFIPLSVISRINPIKSIRFD</sequence>
<feature type="transmembrane region" description="Helical" evidence="7">
    <location>
        <begin position="370"/>
        <end position="393"/>
    </location>
</feature>
<feature type="transmembrane region" description="Helical" evidence="7">
    <location>
        <begin position="271"/>
        <end position="293"/>
    </location>
</feature>
<dbReference type="Pfam" id="PF02687">
    <property type="entry name" value="FtsX"/>
    <property type="match status" value="1"/>
</dbReference>
<organism evidence="10 11">
    <name type="scientific">Marinoscillum luteum</name>
    <dbReference type="NCBI Taxonomy" id="861051"/>
    <lineage>
        <taxon>Bacteria</taxon>
        <taxon>Pseudomonadati</taxon>
        <taxon>Bacteroidota</taxon>
        <taxon>Cytophagia</taxon>
        <taxon>Cytophagales</taxon>
        <taxon>Reichenbachiellaceae</taxon>
        <taxon>Marinoscillum</taxon>
    </lineage>
</organism>
<dbReference type="EMBL" id="JBIPKE010000015">
    <property type="protein sequence ID" value="MFH6983679.1"/>
    <property type="molecule type" value="Genomic_DNA"/>
</dbReference>
<evidence type="ECO:0000259" key="9">
    <source>
        <dbReference type="Pfam" id="PF12704"/>
    </source>
</evidence>
<feature type="domain" description="MacB-like periplasmic core" evidence="9">
    <location>
        <begin position="26"/>
        <end position="237"/>
    </location>
</feature>
<evidence type="ECO:0000313" key="11">
    <source>
        <dbReference type="Proteomes" id="UP001610063"/>
    </source>
</evidence>
<evidence type="ECO:0000256" key="3">
    <source>
        <dbReference type="ARBA" id="ARBA00022475"/>
    </source>
</evidence>
<evidence type="ECO:0000259" key="8">
    <source>
        <dbReference type="Pfam" id="PF02687"/>
    </source>
</evidence>
<evidence type="ECO:0000256" key="2">
    <source>
        <dbReference type="ARBA" id="ARBA00005236"/>
    </source>
</evidence>
<evidence type="ECO:0000256" key="1">
    <source>
        <dbReference type="ARBA" id="ARBA00004651"/>
    </source>
</evidence>
<dbReference type="InterPro" id="IPR051447">
    <property type="entry name" value="Lipoprotein-release_system"/>
</dbReference>
<dbReference type="PANTHER" id="PTHR30489">
    <property type="entry name" value="LIPOPROTEIN-RELEASING SYSTEM TRANSMEMBRANE PROTEIN LOLE"/>
    <property type="match status" value="1"/>
</dbReference>
<dbReference type="InterPro" id="IPR025857">
    <property type="entry name" value="MacB_PCD"/>
</dbReference>
<comment type="similarity">
    <text evidence="2">Belongs to the ABC-4 integral membrane protein family. LolC/E subfamily.</text>
</comment>
<keyword evidence="5 7" id="KW-1133">Transmembrane helix</keyword>
<gene>
    <name evidence="10" type="ORF">ACHKAR_09525</name>
</gene>
<dbReference type="InterPro" id="IPR003838">
    <property type="entry name" value="ABC3_permease_C"/>
</dbReference>
<evidence type="ECO:0000256" key="5">
    <source>
        <dbReference type="ARBA" id="ARBA00022989"/>
    </source>
</evidence>